<proteinExistence type="predicted"/>
<accession>A0ABP8VB13</accession>
<evidence type="ECO:0000313" key="1">
    <source>
        <dbReference type="EMBL" id="GAA4656491.1"/>
    </source>
</evidence>
<keyword evidence="2" id="KW-1185">Reference proteome</keyword>
<protein>
    <submittedName>
        <fullName evidence="1">Uncharacterized protein</fullName>
    </submittedName>
</protein>
<dbReference type="EMBL" id="BAABIZ010000169">
    <property type="protein sequence ID" value="GAA4656491.1"/>
    <property type="molecule type" value="Genomic_DNA"/>
</dbReference>
<dbReference type="Proteomes" id="UP001500864">
    <property type="component" value="Unassembled WGS sequence"/>
</dbReference>
<sequence>MHKSAVKMAVWCADFEERVKDNGRLKSGAKGVLKSGIGFGEVSSWWERMGVHSSVKLVAGGGKPM</sequence>
<name>A0ABP8VB13_9HYPH</name>
<comment type="caution">
    <text evidence="1">The sequence shown here is derived from an EMBL/GenBank/DDBJ whole genome shotgun (WGS) entry which is preliminary data.</text>
</comment>
<gene>
    <name evidence="1" type="ORF">GCM10023261_18060</name>
</gene>
<evidence type="ECO:0000313" key="2">
    <source>
        <dbReference type="Proteomes" id="UP001500864"/>
    </source>
</evidence>
<reference evidence="2" key="1">
    <citation type="journal article" date="2019" name="Int. J. Syst. Evol. Microbiol.">
        <title>The Global Catalogue of Microorganisms (GCM) 10K type strain sequencing project: providing services to taxonomists for standard genome sequencing and annotation.</title>
        <authorList>
            <consortium name="The Broad Institute Genomics Platform"/>
            <consortium name="The Broad Institute Genome Sequencing Center for Infectious Disease"/>
            <person name="Wu L."/>
            <person name="Ma J."/>
        </authorList>
    </citation>
    <scope>NUCLEOTIDE SEQUENCE [LARGE SCALE GENOMIC DNA]</scope>
    <source>
        <strain evidence="2">JCM 17712</strain>
    </source>
</reference>
<organism evidence="1 2">
    <name type="scientific">Bartonella jaculi</name>
    <dbReference type="NCBI Taxonomy" id="686226"/>
    <lineage>
        <taxon>Bacteria</taxon>
        <taxon>Pseudomonadati</taxon>
        <taxon>Pseudomonadota</taxon>
        <taxon>Alphaproteobacteria</taxon>
        <taxon>Hyphomicrobiales</taxon>
        <taxon>Bartonellaceae</taxon>
        <taxon>Bartonella</taxon>
    </lineage>
</organism>